<reference evidence="4 5" key="1">
    <citation type="submission" date="2019-09" db="EMBL/GenBank/DDBJ databases">
        <authorList>
            <person name="Duangmal K."/>
            <person name="Teo W.F.A."/>
            <person name="Lipun K."/>
        </authorList>
    </citation>
    <scope>NUCLEOTIDE SEQUENCE [LARGE SCALE GENOMIC DNA]</scope>
    <source>
        <strain evidence="4 5">K1PN6</strain>
    </source>
</reference>
<dbReference type="Pfam" id="PF01551">
    <property type="entry name" value="Peptidase_M23"/>
    <property type="match status" value="1"/>
</dbReference>
<keyword evidence="5" id="KW-1185">Reference proteome</keyword>
<dbReference type="InterPro" id="IPR011055">
    <property type="entry name" value="Dup_hybrid_motif"/>
</dbReference>
<name>A0A5N8WK90_9ACTN</name>
<keyword evidence="1" id="KW-0732">Signal</keyword>
<dbReference type="CDD" id="cd12797">
    <property type="entry name" value="M23_peptidase"/>
    <property type="match status" value="1"/>
</dbReference>
<evidence type="ECO:0000313" key="4">
    <source>
        <dbReference type="EMBL" id="MPY47883.1"/>
    </source>
</evidence>
<protein>
    <submittedName>
        <fullName evidence="4">M23 family metallopeptidase</fullName>
    </submittedName>
</protein>
<dbReference type="PANTHER" id="PTHR21666:SF289">
    <property type="entry name" value="L-ALA--D-GLU ENDOPEPTIDASE"/>
    <property type="match status" value="1"/>
</dbReference>
<evidence type="ECO:0000256" key="1">
    <source>
        <dbReference type="ARBA" id="ARBA00022729"/>
    </source>
</evidence>
<dbReference type="InterPro" id="IPR016047">
    <property type="entry name" value="M23ase_b-sheet_dom"/>
</dbReference>
<dbReference type="PANTHER" id="PTHR21666">
    <property type="entry name" value="PEPTIDASE-RELATED"/>
    <property type="match status" value="1"/>
</dbReference>
<evidence type="ECO:0000256" key="2">
    <source>
        <dbReference type="SAM" id="MobiDB-lite"/>
    </source>
</evidence>
<dbReference type="GO" id="GO:0004222">
    <property type="term" value="F:metalloendopeptidase activity"/>
    <property type="evidence" value="ECO:0007669"/>
    <property type="project" value="TreeGrafter"/>
</dbReference>
<dbReference type="SUPFAM" id="SSF51261">
    <property type="entry name" value="Duplicated hybrid motif"/>
    <property type="match status" value="1"/>
</dbReference>
<gene>
    <name evidence="4" type="ORF">FPZ41_04470</name>
</gene>
<dbReference type="Proteomes" id="UP000373149">
    <property type="component" value="Unassembled WGS sequence"/>
</dbReference>
<feature type="domain" description="M23ase beta-sheet core" evidence="3">
    <location>
        <begin position="120"/>
        <end position="212"/>
    </location>
</feature>
<accession>A0A5N8WK90</accession>
<sequence length="251" mass="26221">MRSRRSLRSMRIRGPRSAAHPTAQPADGARRGARPGRLALVLTAAVAALAALVSVPAASAAPAAPSAIAGCVDWPTSKFLQTPLTSKANGGAGYAWQNGSYYGEGYHVNCNAAGNMNQYYALDLGMAQGDEVLAPGGPGTVLYAGWAPAGWETCGQYIVVDHGGGYWSVVCHLSRIMVSKGQQITDATVIGLVGGTGGFAPHLHFSLMYNAKLTAAGGVYGGQSAQPRRLWHLGCGQGYYEYINKGQKVCY</sequence>
<dbReference type="AlphaFoldDB" id="A0A5N8WK90"/>
<feature type="region of interest" description="Disordered" evidence="2">
    <location>
        <begin position="1"/>
        <end position="31"/>
    </location>
</feature>
<dbReference type="EMBL" id="VMNX01000007">
    <property type="protein sequence ID" value="MPY47883.1"/>
    <property type="molecule type" value="Genomic_DNA"/>
</dbReference>
<dbReference type="InterPro" id="IPR050570">
    <property type="entry name" value="Cell_wall_metabolism_enzyme"/>
</dbReference>
<feature type="compositionally biased region" description="Basic residues" evidence="2">
    <location>
        <begin position="1"/>
        <end position="14"/>
    </location>
</feature>
<proteinExistence type="predicted"/>
<evidence type="ECO:0000313" key="5">
    <source>
        <dbReference type="Proteomes" id="UP000373149"/>
    </source>
</evidence>
<dbReference type="Gene3D" id="2.70.70.10">
    <property type="entry name" value="Glucose Permease (Domain IIA)"/>
    <property type="match status" value="1"/>
</dbReference>
<evidence type="ECO:0000259" key="3">
    <source>
        <dbReference type="Pfam" id="PF01551"/>
    </source>
</evidence>
<comment type="caution">
    <text evidence="4">The sequence shown here is derived from an EMBL/GenBank/DDBJ whole genome shotgun (WGS) entry which is preliminary data.</text>
</comment>
<organism evidence="4 5">
    <name type="scientific">Streptomyces acidicola</name>
    <dbReference type="NCBI Taxonomy" id="2596892"/>
    <lineage>
        <taxon>Bacteria</taxon>
        <taxon>Bacillati</taxon>
        <taxon>Actinomycetota</taxon>
        <taxon>Actinomycetes</taxon>
        <taxon>Kitasatosporales</taxon>
        <taxon>Streptomycetaceae</taxon>
        <taxon>Streptomyces</taxon>
    </lineage>
</organism>